<protein>
    <submittedName>
        <fullName evidence="2">Putative hemolymph juvenile hormone binding protein JHBP-like 4</fullName>
    </submittedName>
</protein>
<keyword evidence="3" id="KW-1185">Reference proteome</keyword>
<evidence type="ECO:0000256" key="1">
    <source>
        <dbReference type="SAM" id="SignalP"/>
    </source>
</evidence>
<dbReference type="EMBL" id="JAHLQT010024020">
    <property type="protein sequence ID" value="KAG7165586.1"/>
    <property type="molecule type" value="Genomic_DNA"/>
</dbReference>
<reference evidence="2" key="1">
    <citation type="journal article" date="2021" name="Sci. Adv.">
        <title>The American lobster genome reveals insights on longevity, neural, and immune adaptations.</title>
        <authorList>
            <person name="Polinski J.M."/>
            <person name="Zimin A.V."/>
            <person name="Clark K.F."/>
            <person name="Kohn A.B."/>
            <person name="Sadowski N."/>
            <person name="Timp W."/>
            <person name="Ptitsyn A."/>
            <person name="Khanna P."/>
            <person name="Romanova D.Y."/>
            <person name="Williams P."/>
            <person name="Greenwood S.J."/>
            <person name="Moroz L.L."/>
            <person name="Walt D.R."/>
            <person name="Bodnar A.G."/>
        </authorList>
    </citation>
    <scope>NUCLEOTIDE SEQUENCE</scope>
    <source>
        <strain evidence="2">GMGI-L3</strain>
    </source>
</reference>
<proteinExistence type="predicted"/>
<gene>
    <name evidence="2" type="primary">Jhbp-L4</name>
    <name evidence="2" type="ORF">Hamer_G013084</name>
</gene>
<dbReference type="Pfam" id="PF06585">
    <property type="entry name" value="JHBP"/>
    <property type="match status" value="1"/>
</dbReference>
<dbReference type="InterPro" id="IPR010562">
    <property type="entry name" value="Haemolymph_juvenile_hormone-bd"/>
</dbReference>
<dbReference type="Proteomes" id="UP000747542">
    <property type="component" value="Unassembled WGS sequence"/>
</dbReference>
<evidence type="ECO:0000313" key="3">
    <source>
        <dbReference type="Proteomes" id="UP000747542"/>
    </source>
</evidence>
<dbReference type="GO" id="GO:0005615">
    <property type="term" value="C:extracellular space"/>
    <property type="evidence" value="ECO:0007669"/>
    <property type="project" value="TreeGrafter"/>
</dbReference>
<dbReference type="AlphaFoldDB" id="A0A8J5JXT7"/>
<dbReference type="SMART" id="SM00700">
    <property type="entry name" value="JHBP"/>
    <property type="match status" value="1"/>
</dbReference>
<name>A0A8J5JXT7_HOMAM</name>
<evidence type="ECO:0000313" key="2">
    <source>
        <dbReference type="EMBL" id="KAG7165586.1"/>
    </source>
</evidence>
<feature type="chain" id="PRO_5035255442" evidence="1">
    <location>
        <begin position="24"/>
        <end position="277"/>
    </location>
</feature>
<keyword evidence="1" id="KW-0732">Signal</keyword>
<feature type="signal peptide" evidence="1">
    <location>
        <begin position="1"/>
        <end position="23"/>
    </location>
</feature>
<comment type="caution">
    <text evidence="2">The sequence shown here is derived from an EMBL/GenBank/DDBJ whole genome shotgun (WGS) entry which is preliminary data.</text>
</comment>
<dbReference type="PANTHER" id="PTHR11008">
    <property type="entry name" value="PROTEIN TAKEOUT-LIKE PROTEIN"/>
    <property type="match status" value="1"/>
</dbReference>
<dbReference type="OrthoDB" id="8194225at2759"/>
<sequence>MGTVKSVVALQVLSLLFVPAISTTDVTPTEDNIDPGAGTSIADLLEKELHNYLSQYDGLSIPSLPTLDIGNEDLYSIALSLNNLTLTGVSNVNVTEFKHQGNHRHPGNQTLRIILPKISLTVGSYISEGHLLNLPFNGEGPMSITIYNLQILITFDWDTFSLLSYLFSCAADNSTNIDLAIRRMEVHFENLNEGTDQGQLVNIVLSSFGPDIMDYLDMLMDTSLYDPLDNALIGLINSKLVCPKNEEIIPLETVVSNVAEDVRELFSVFLKPKVNEV</sequence>
<dbReference type="PANTHER" id="PTHR11008:SF29">
    <property type="entry name" value="IP17226P"/>
    <property type="match status" value="1"/>
</dbReference>
<accession>A0A8J5JXT7</accession>
<organism evidence="2 3">
    <name type="scientific">Homarus americanus</name>
    <name type="common">American lobster</name>
    <dbReference type="NCBI Taxonomy" id="6706"/>
    <lineage>
        <taxon>Eukaryota</taxon>
        <taxon>Metazoa</taxon>
        <taxon>Ecdysozoa</taxon>
        <taxon>Arthropoda</taxon>
        <taxon>Crustacea</taxon>
        <taxon>Multicrustacea</taxon>
        <taxon>Malacostraca</taxon>
        <taxon>Eumalacostraca</taxon>
        <taxon>Eucarida</taxon>
        <taxon>Decapoda</taxon>
        <taxon>Pleocyemata</taxon>
        <taxon>Astacidea</taxon>
        <taxon>Nephropoidea</taxon>
        <taxon>Nephropidae</taxon>
        <taxon>Homarus</taxon>
    </lineage>
</organism>